<reference evidence="5" key="2">
    <citation type="submission" date="2023-06" db="EMBL/GenBank/DDBJ databases">
        <authorList>
            <consortium name="Lawrence Berkeley National Laboratory"/>
            <person name="Haridas S."/>
            <person name="Hensen N."/>
            <person name="Bonometti L."/>
            <person name="Westerberg I."/>
            <person name="Brannstrom I.O."/>
            <person name="Guillou S."/>
            <person name="Cros-Aarteil S."/>
            <person name="Calhoun S."/>
            <person name="Kuo A."/>
            <person name="Mondo S."/>
            <person name="Pangilinan J."/>
            <person name="Riley R."/>
            <person name="Labutti K."/>
            <person name="Andreopoulos B."/>
            <person name="Lipzen A."/>
            <person name="Chen C."/>
            <person name="Yanf M."/>
            <person name="Daum C."/>
            <person name="Ng V."/>
            <person name="Clum A."/>
            <person name="Steindorff A."/>
            <person name="Ohm R."/>
            <person name="Martin F."/>
            <person name="Silar P."/>
            <person name="Natvig D."/>
            <person name="Lalanne C."/>
            <person name="Gautier V."/>
            <person name="Ament-Velasquez S.L."/>
            <person name="Kruys A."/>
            <person name="Hutchinson M.I."/>
            <person name="Powell A.J."/>
            <person name="Barry K."/>
            <person name="Miller A.N."/>
            <person name="Grigoriev I.V."/>
            <person name="Debuchy R."/>
            <person name="Gladieux P."/>
            <person name="Thoren M.H."/>
            <person name="Johannesson H."/>
        </authorList>
    </citation>
    <scope>NUCLEOTIDE SEQUENCE</scope>
    <source>
        <strain evidence="5">CBS 955.72</strain>
    </source>
</reference>
<feature type="domain" description="Nephrocystin 3-like N-terminal" evidence="3">
    <location>
        <begin position="294"/>
        <end position="467"/>
    </location>
</feature>
<dbReference type="EMBL" id="JAUIQD010000005">
    <property type="protein sequence ID" value="KAK3348860.1"/>
    <property type="molecule type" value="Genomic_DNA"/>
</dbReference>
<feature type="domain" description="DUF7791" evidence="4">
    <location>
        <begin position="576"/>
        <end position="668"/>
    </location>
</feature>
<dbReference type="Proteomes" id="UP001275084">
    <property type="component" value="Unassembled WGS sequence"/>
</dbReference>
<evidence type="ECO:0000313" key="5">
    <source>
        <dbReference type="EMBL" id="KAK3348860.1"/>
    </source>
</evidence>
<evidence type="ECO:0000256" key="2">
    <source>
        <dbReference type="SAM" id="MobiDB-lite"/>
    </source>
</evidence>
<comment type="caution">
    <text evidence="5">The sequence shown here is derived from an EMBL/GenBank/DDBJ whole genome shotgun (WGS) entry which is preliminary data.</text>
</comment>
<evidence type="ECO:0000256" key="1">
    <source>
        <dbReference type="ARBA" id="ARBA00022737"/>
    </source>
</evidence>
<dbReference type="InterPro" id="IPR027417">
    <property type="entry name" value="P-loop_NTPase"/>
</dbReference>
<accession>A0AAJ0HE64</accession>
<protein>
    <recommendedName>
        <fullName evidence="7">NACHT domain-containing protein</fullName>
    </recommendedName>
</protein>
<evidence type="ECO:0008006" key="7">
    <source>
        <dbReference type="Google" id="ProtNLM"/>
    </source>
</evidence>
<dbReference type="SUPFAM" id="SSF52540">
    <property type="entry name" value="P-loop containing nucleoside triphosphate hydrolases"/>
    <property type="match status" value="1"/>
</dbReference>
<sequence length="752" mass="86400">MALDPLSALSVAAVVVQFVDFGRKIVCKSRELYHSINGLTDENLASKTVTLRLQELARDLKAPRTAVLSRQSPRLQQICDECEEISVELLEKLRRLQSITSKTDIDQMAARLARLRMELDTEVLLAVSESLQANPPVERATFDSNMREILDSLSNIKSDTSQLLQQFRDMESSQRERLAKLGMESVKQNSLFRATDQRTREIMEILIRNQAQTITETDNRSKESRSSIEGVLRCCRQTFIQEDGEKRRLRAYMCLLESLRSDKMQHRYEGIPRAHARTFKWIFRDPATHHQPWHSFIHWLESGTGVYWIQGKPASGKSTLMKFLLHHQCTKERLDVWAGDSRLVTASFFFWNSGLEEQRSQTNLFRALLYQMLKSQPELFPKVLTEEWERSSHFASNDLEIPLESWSSLTRLRRAFADFIGLAGPHLKICIFIDGLDEHDGNSEDVAEFIEELSRVSEHAKFCVSSRPWPVFQSIFQDSPGLRVQDLTEDDIRLFVHDQFKMHRSTKRLFQCEPRNAERLVQEITQRAAGVFLWVHLVVKSLKAGVRDGADTASLFLRLRSLPVDLENLYQHILEQIDPEYKEESSRIFQTFRANGNYLDVKTLQRVLMLRDPEAVLRLRIEPMDVASGRCRTESYIQRVYELTVLRLNSRCRGLLEVVDSSEGPESEAYPGCSDEASSTPEDDEDFPFSPPGTPLRYPLPQPIFLSTIAGKGFASITGITLRASLMGRSDVCPYSAESHQYPRSILLRSFR</sequence>
<dbReference type="InterPro" id="IPR056884">
    <property type="entry name" value="NPHP3-like_N"/>
</dbReference>
<dbReference type="Pfam" id="PF24883">
    <property type="entry name" value="NPHP3_N"/>
    <property type="match status" value="1"/>
</dbReference>
<dbReference type="PANTHER" id="PTHR10039">
    <property type="entry name" value="AMELOGENIN"/>
    <property type="match status" value="1"/>
</dbReference>
<feature type="region of interest" description="Disordered" evidence="2">
    <location>
        <begin position="663"/>
        <end position="692"/>
    </location>
</feature>
<dbReference type="Pfam" id="PF25053">
    <property type="entry name" value="DUF7791"/>
    <property type="match status" value="1"/>
</dbReference>
<evidence type="ECO:0000259" key="3">
    <source>
        <dbReference type="Pfam" id="PF24883"/>
    </source>
</evidence>
<dbReference type="Gene3D" id="3.40.50.300">
    <property type="entry name" value="P-loop containing nucleotide triphosphate hydrolases"/>
    <property type="match status" value="1"/>
</dbReference>
<dbReference type="PANTHER" id="PTHR10039:SF5">
    <property type="entry name" value="NACHT DOMAIN-CONTAINING PROTEIN"/>
    <property type="match status" value="1"/>
</dbReference>
<organism evidence="5 6">
    <name type="scientific">Lasiosphaeria hispida</name>
    <dbReference type="NCBI Taxonomy" id="260671"/>
    <lineage>
        <taxon>Eukaryota</taxon>
        <taxon>Fungi</taxon>
        <taxon>Dikarya</taxon>
        <taxon>Ascomycota</taxon>
        <taxon>Pezizomycotina</taxon>
        <taxon>Sordariomycetes</taxon>
        <taxon>Sordariomycetidae</taxon>
        <taxon>Sordariales</taxon>
        <taxon>Lasiosphaeriaceae</taxon>
        <taxon>Lasiosphaeria</taxon>
    </lineage>
</organism>
<name>A0AAJ0HE64_9PEZI</name>
<gene>
    <name evidence="5" type="ORF">B0T25DRAFT_609099</name>
</gene>
<proteinExistence type="predicted"/>
<keyword evidence="6" id="KW-1185">Reference proteome</keyword>
<evidence type="ECO:0000259" key="4">
    <source>
        <dbReference type="Pfam" id="PF25053"/>
    </source>
</evidence>
<keyword evidence="1" id="KW-0677">Repeat</keyword>
<dbReference type="AlphaFoldDB" id="A0AAJ0HE64"/>
<dbReference type="InterPro" id="IPR056693">
    <property type="entry name" value="DUF7791"/>
</dbReference>
<evidence type="ECO:0000313" key="6">
    <source>
        <dbReference type="Proteomes" id="UP001275084"/>
    </source>
</evidence>
<reference evidence="5" key="1">
    <citation type="journal article" date="2023" name="Mol. Phylogenet. Evol.">
        <title>Genome-scale phylogeny and comparative genomics of the fungal order Sordariales.</title>
        <authorList>
            <person name="Hensen N."/>
            <person name="Bonometti L."/>
            <person name="Westerberg I."/>
            <person name="Brannstrom I.O."/>
            <person name="Guillou S."/>
            <person name="Cros-Aarteil S."/>
            <person name="Calhoun S."/>
            <person name="Haridas S."/>
            <person name="Kuo A."/>
            <person name="Mondo S."/>
            <person name="Pangilinan J."/>
            <person name="Riley R."/>
            <person name="LaButti K."/>
            <person name="Andreopoulos B."/>
            <person name="Lipzen A."/>
            <person name="Chen C."/>
            <person name="Yan M."/>
            <person name="Daum C."/>
            <person name="Ng V."/>
            <person name="Clum A."/>
            <person name="Steindorff A."/>
            <person name="Ohm R.A."/>
            <person name="Martin F."/>
            <person name="Silar P."/>
            <person name="Natvig D.O."/>
            <person name="Lalanne C."/>
            <person name="Gautier V."/>
            <person name="Ament-Velasquez S.L."/>
            <person name="Kruys A."/>
            <person name="Hutchinson M.I."/>
            <person name="Powell A.J."/>
            <person name="Barry K."/>
            <person name="Miller A.N."/>
            <person name="Grigoriev I.V."/>
            <person name="Debuchy R."/>
            <person name="Gladieux P."/>
            <person name="Hiltunen Thoren M."/>
            <person name="Johannesson H."/>
        </authorList>
    </citation>
    <scope>NUCLEOTIDE SEQUENCE</scope>
    <source>
        <strain evidence="5">CBS 955.72</strain>
    </source>
</reference>